<feature type="compositionally biased region" description="Polar residues" evidence="1">
    <location>
        <begin position="1"/>
        <end position="10"/>
    </location>
</feature>
<evidence type="ECO:0000313" key="2">
    <source>
        <dbReference type="EMBL" id="CAL8143591.1"/>
    </source>
</evidence>
<dbReference type="EMBL" id="CAXLJM020000160">
    <property type="protein sequence ID" value="CAL8143591.1"/>
    <property type="molecule type" value="Genomic_DNA"/>
</dbReference>
<feature type="region of interest" description="Disordered" evidence="1">
    <location>
        <begin position="1"/>
        <end position="22"/>
    </location>
</feature>
<evidence type="ECO:0000256" key="1">
    <source>
        <dbReference type="SAM" id="MobiDB-lite"/>
    </source>
</evidence>
<proteinExistence type="predicted"/>
<gene>
    <name evidence="2" type="ORF">ODALV1_LOCUS29724</name>
</gene>
<keyword evidence="3" id="KW-1185">Reference proteome</keyword>
<name>A0ABP1S5M4_9HEXA</name>
<protein>
    <recommendedName>
        <fullName evidence="4">Protein kinase C-binding protein 1</fullName>
    </recommendedName>
</protein>
<evidence type="ECO:0008006" key="4">
    <source>
        <dbReference type="Google" id="ProtNLM"/>
    </source>
</evidence>
<organism evidence="2 3">
    <name type="scientific">Orchesella dallaii</name>
    <dbReference type="NCBI Taxonomy" id="48710"/>
    <lineage>
        <taxon>Eukaryota</taxon>
        <taxon>Metazoa</taxon>
        <taxon>Ecdysozoa</taxon>
        <taxon>Arthropoda</taxon>
        <taxon>Hexapoda</taxon>
        <taxon>Collembola</taxon>
        <taxon>Entomobryomorpha</taxon>
        <taxon>Entomobryoidea</taxon>
        <taxon>Orchesellidae</taxon>
        <taxon>Orchesellinae</taxon>
        <taxon>Orchesella</taxon>
    </lineage>
</organism>
<sequence>MAEGESSNMSMDMETSDDDQTQWSDPSVMFGPRCWKCFIPKTFFTCKNCGKCYHRKCALMYEGFPSPVFEKKSLQDAMIEETPTPILMCSECIVAEQTRVPDLVNVPRSSFNSAAMRIALNIEEAFDLADLKPSNGGKEEDVEGQRECLEMIGNAYTGIRKKASGNEYISLEGLYCDYKNIRYNIVVKFGRCSQQFIAVQSLIRVTKELVNELLTCPTCYIMRINDVNSKQKGQIKPEKQVARVMTETCEKPHLVIWIKMPRFPYWPAKLLQMDDKKETAVLVCFNENKFWNVRLDVVGNDIKIYSSKCLSKSGNDRLATAIKDCNNYLNNAKKAFGRVVIPEEAGNYGGDLDKALKEMYPDFKLED</sequence>
<dbReference type="PANTHER" id="PTHR46379:SF1">
    <property type="entry name" value="ZINC FINGER MYND DOMAIN-CONTAINING PROTEIN 11"/>
    <property type="match status" value="1"/>
</dbReference>
<dbReference type="Gene3D" id="2.30.30.140">
    <property type="match status" value="1"/>
</dbReference>
<evidence type="ECO:0000313" key="3">
    <source>
        <dbReference type="Proteomes" id="UP001642540"/>
    </source>
</evidence>
<accession>A0ABP1S5M4</accession>
<comment type="caution">
    <text evidence="2">The sequence shown here is derived from an EMBL/GenBank/DDBJ whole genome shotgun (WGS) entry which is preliminary data.</text>
</comment>
<dbReference type="SUPFAM" id="SSF63748">
    <property type="entry name" value="Tudor/PWWP/MBT"/>
    <property type="match status" value="1"/>
</dbReference>
<reference evidence="2 3" key="1">
    <citation type="submission" date="2024-08" db="EMBL/GenBank/DDBJ databases">
        <authorList>
            <person name="Cucini C."/>
            <person name="Frati F."/>
        </authorList>
    </citation>
    <scope>NUCLEOTIDE SEQUENCE [LARGE SCALE GENOMIC DNA]</scope>
</reference>
<dbReference type="InterPro" id="IPR047269">
    <property type="entry name" value="ZMY11"/>
</dbReference>
<dbReference type="PANTHER" id="PTHR46379">
    <property type="entry name" value="ZINC FINGER MYND DOMAIN-CONTAINING"/>
    <property type="match status" value="1"/>
</dbReference>
<dbReference type="Proteomes" id="UP001642540">
    <property type="component" value="Unassembled WGS sequence"/>
</dbReference>